<dbReference type="InterPro" id="IPR014721">
    <property type="entry name" value="Ribsml_uS5_D2-typ_fold_subgr"/>
</dbReference>
<dbReference type="PIRSF" id="PIRSF033887">
    <property type="entry name" value="PduX"/>
    <property type="match status" value="1"/>
</dbReference>
<keyword evidence="2" id="KW-0547">Nucleotide-binding</keyword>
<dbReference type="EC" id="2.7.1.177" evidence="7"/>
<dbReference type="SUPFAM" id="SSF54211">
    <property type="entry name" value="Ribosomal protein S5 domain 2-like"/>
    <property type="match status" value="1"/>
</dbReference>
<dbReference type="EMBL" id="LOED01000027">
    <property type="protein sequence ID" value="KXG75396.1"/>
    <property type="molecule type" value="Genomic_DNA"/>
</dbReference>
<keyword evidence="3 7" id="KW-0418">Kinase</keyword>
<dbReference type="Gene3D" id="3.30.70.890">
    <property type="entry name" value="GHMP kinase, C-terminal domain"/>
    <property type="match status" value="1"/>
</dbReference>
<dbReference type="Gene3D" id="3.30.230.10">
    <property type="match status" value="1"/>
</dbReference>
<gene>
    <name evidence="7" type="primary">pduX</name>
    <name evidence="7" type="ORF">AN618_19080</name>
</gene>
<evidence type="ECO:0000313" key="7">
    <source>
        <dbReference type="EMBL" id="KXG75396.1"/>
    </source>
</evidence>
<dbReference type="GO" id="GO:0005524">
    <property type="term" value="F:ATP binding"/>
    <property type="evidence" value="ECO:0007669"/>
    <property type="project" value="UniProtKB-KW"/>
</dbReference>
<protein>
    <submittedName>
        <fullName evidence="7">L-threonine kinase</fullName>
        <ecNumber evidence="7">2.7.1.177</ecNumber>
    </submittedName>
</protein>
<dbReference type="InParanoid" id="A0A140L4C1"/>
<feature type="domain" description="GHMP kinase C-terminal" evidence="6">
    <location>
        <begin position="203"/>
        <end position="264"/>
    </location>
</feature>
<dbReference type="PANTHER" id="PTHR43527:SF1">
    <property type="entry name" value="L-THREONINE KINASE"/>
    <property type="match status" value="1"/>
</dbReference>
<dbReference type="GO" id="GO:0016301">
    <property type="term" value="F:kinase activity"/>
    <property type="evidence" value="ECO:0007669"/>
    <property type="project" value="UniProtKB-KW"/>
</dbReference>
<keyword evidence="8" id="KW-1185">Reference proteome</keyword>
<evidence type="ECO:0000259" key="5">
    <source>
        <dbReference type="Pfam" id="PF00288"/>
    </source>
</evidence>
<dbReference type="PANTHER" id="PTHR43527">
    <property type="entry name" value="4-DIPHOSPHOCYTIDYL-2-C-METHYL-D-ERYTHRITOL KINASE, CHLOROPLASTIC"/>
    <property type="match status" value="1"/>
</dbReference>
<dbReference type="AlphaFoldDB" id="A0A140L4C1"/>
<evidence type="ECO:0000259" key="6">
    <source>
        <dbReference type="Pfam" id="PF08544"/>
    </source>
</evidence>
<evidence type="ECO:0000256" key="4">
    <source>
        <dbReference type="ARBA" id="ARBA00022840"/>
    </source>
</evidence>
<name>A0A140L4C1_9FIRM</name>
<keyword evidence="1 7" id="KW-0808">Transferase</keyword>
<sequence length="302" mass="33852">MRNLIGEARCPASCGEIVQGMINGKNFLITCPVALYSTVQIKLIERQEGEFAANQKNVSVEQRKTWYAVRKLLDFWGFYETDFSLRIISQIPVGKGLSSSTADIVAACFAAAKAINKNISPDLVADIALSIEPSDGVMYKGCVIFDHLRGTWRESLGQLPPMNVYIIVPEEEVDTITFNSRKDLEQLNRKKEPAVEEALYLVRQAFAKKDFRLLGEAMVKSAVAHQEILHKPFLEDAIALSKKCGAFGVNIAHSGSAVGIFFERNFTPDKNFFEGLRTIMKHYGKEYRIIRTEIENRGPLVL</sequence>
<dbReference type="Pfam" id="PF08544">
    <property type="entry name" value="GHMP_kinases_C"/>
    <property type="match status" value="1"/>
</dbReference>
<dbReference type="InterPro" id="IPR020568">
    <property type="entry name" value="Ribosomal_Su5_D2-typ_SF"/>
</dbReference>
<dbReference type="InterPro" id="IPR012363">
    <property type="entry name" value="PduX"/>
</dbReference>
<evidence type="ECO:0000256" key="2">
    <source>
        <dbReference type="ARBA" id="ARBA00022741"/>
    </source>
</evidence>
<dbReference type="STRING" id="520764.AN618_19080"/>
<proteinExistence type="predicted"/>
<organism evidence="7 8">
    <name type="scientific">Fervidicola ferrireducens</name>
    <dbReference type="NCBI Taxonomy" id="520764"/>
    <lineage>
        <taxon>Bacteria</taxon>
        <taxon>Bacillati</taxon>
        <taxon>Bacillota</taxon>
        <taxon>Clostridia</taxon>
        <taxon>Thermosediminibacterales</taxon>
        <taxon>Thermosediminibacteraceae</taxon>
        <taxon>Fervidicola</taxon>
    </lineage>
</organism>
<dbReference type="InterPro" id="IPR013750">
    <property type="entry name" value="GHMP_kinase_C_dom"/>
</dbReference>
<dbReference type="InterPro" id="IPR036554">
    <property type="entry name" value="GHMP_kinase_C_sf"/>
</dbReference>
<dbReference type="RefSeq" id="WP_245628472.1">
    <property type="nucleotide sequence ID" value="NZ_LOED01000027.1"/>
</dbReference>
<dbReference type="Proteomes" id="UP000070427">
    <property type="component" value="Unassembled WGS sequence"/>
</dbReference>
<dbReference type="InterPro" id="IPR006204">
    <property type="entry name" value="GHMP_kinase_N_dom"/>
</dbReference>
<comment type="caution">
    <text evidence="7">The sequence shown here is derived from an EMBL/GenBank/DDBJ whole genome shotgun (WGS) entry which is preliminary data.</text>
</comment>
<feature type="domain" description="GHMP kinase N-terminal" evidence="5">
    <location>
        <begin position="67"/>
        <end position="133"/>
    </location>
</feature>
<reference evidence="7 8" key="1">
    <citation type="submission" date="2015-12" db="EMBL/GenBank/DDBJ databases">
        <title>Draft genome sequnece of Fervidicola ferrireducens strain Y170.</title>
        <authorList>
            <person name="Patel B.K."/>
        </authorList>
    </citation>
    <scope>NUCLEOTIDE SEQUENCE [LARGE SCALE GENOMIC DNA]</scope>
    <source>
        <strain evidence="7 8">Y170</strain>
    </source>
</reference>
<accession>A0A140L4C1</accession>
<dbReference type="Pfam" id="PF00288">
    <property type="entry name" value="GHMP_kinases_N"/>
    <property type="match status" value="1"/>
</dbReference>
<dbReference type="PATRIC" id="fig|520764.3.peg.2046"/>
<evidence type="ECO:0000256" key="3">
    <source>
        <dbReference type="ARBA" id="ARBA00022777"/>
    </source>
</evidence>
<evidence type="ECO:0000313" key="8">
    <source>
        <dbReference type="Proteomes" id="UP000070427"/>
    </source>
</evidence>
<keyword evidence="4" id="KW-0067">ATP-binding</keyword>
<evidence type="ECO:0000256" key="1">
    <source>
        <dbReference type="ARBA" id="ARBA00022679"/>
    </source>
</evidence>